<evidence type="ECO:0000313" key="2">
    <source>
        <dbReference type="Proteomes" id="UP001319921"/>
    </source>
</evidence>
<reference evidence="1 2" key="1">
    <citation type="journal article" date="2022" name="Microbiol. Resour. Announc.">
        <title>Complete Genome Sequence of the Hyperthermophilic and Acidophilic Archaeon Saccharolobus caldissimus Strain HS-3T.</title>
        <authorList>
            <person name="Sakai H.D."/>
            <person name="Kurosawa N."/>
        </authorList>
    </citation>
    <scope>NUCLEOTIDE SEQUENCE [LARGE SCALE GENOMIC DNA]</scope>
    <source>
        <strain evidence="1 2">JCM32116</strain>
    </source>
</reference>
<dbReference type="KEGG" id="scas:SACC_28810"/>
<dbReference type="Proteomes" id="UP001319921">
    <property type="component" value="Chromosome"/>
</dbReference>
<evidence type="ECO:0000313" key="1">
    <source>
        <dbReference type="EMBL" id="BDB99864.1"/>
    </source>
</evidence>
<gene>
    <name evidence="1" type="ORF">SACC_28810</name>
</gene>
<dbReference type="AlphaFoldDB" id="A0AAQ4CVN3"/>
<proteinExistence type="predicted"/>
<dbReference type="EMBL" id="AP025226">
    <property type="protein sequence ID" value="BDB99864.1"/>
    <property type="molecule type" value="Genomic_DNA"/>
</dbReference>
<sequence length="51" mass="5937">MDELNKALDKVIKEYREKGFELEIGREKQIRGLPHNRHILSRGKEESSNGS</sequence>
<organism evidence="1 2">
    <name type="scientific">Saccharolobus caldissimus</name>
    <dbReference type="NCBI Taxonomy" id="1702097"/>
    <lineage>
        <taxon>Archaea</taxon>
        <taxon>Thermoproteota</taxon>
        <taxon>Thermoprotei</taxon>
        <taxon>Sulfolobales</taxon>
        <taxon>Sulfolobaceae</taxon>
        <taxon>Saccharolobus</taxon>
    </lineage>
</organism>
<protein>
    <submittedName>
        <fullName evidence="1">Uncharacterized protein</fullName>
    </submittedName>
</protein>
<keyword evidence="2" id="KW-1185">Reference proteome</keyword>
<name>A0AAQ4CVN3_9CREN</name>
<accession>A0AAQ4CVN3</accession>